<name>A0A7R9KP84_9ACAR</name>
<dbReference type="Gene3D" id="1.10.510.10">
    <property type="entry name" value="Transferase(Phosphotransferase) domain 1"/>
    <property type="match status" value="1"/>
</dbReference>
<gene>
    <name evidence="4" type="ORF">OSB1V03_LOCUS7248</name>
</gene>
<dbReference type="InterPro" id="IPR011009">
    <property type="entry name" value="Kinase-like_dom_sf"/>
</dbReference>
<dbReference type="PANTHER" id="PTHR12984">
    <property type="entry name" value="SCY1-RELATED S/T PROTEIN KINASE-LIKE"/>
    <property type="match status" value="1"/>
</dbReference>
<evidence type="ECO:0000313" key="5">
    <source>
        <dbReference type="Proteomes" id="UP000759131"/>
    </source>
</evidence>
<dbReference type="EMBL" id="OC858753">
    <property type="protein sequence ID" value="CAD7626816.1"/>
    <property type="molecule type" value="Genomic_DNA"/>
</dbReference>
<evidence type="ECO:0000313" key="4">
    <source>
        <dbReference type="EMBL" id="CAD7626816.1"/>
    </source>
</evidence>
<dbReference type="PANTHER" id="PTHR12984:SF15">
    <property type="entry name" value="PROTEIN-ASSOCIATING WITH THE CARBOXYL-TERMINAL DOMAIN OF EZRIN"/>
    <property type="match status" value="1"/>
</dbReference>
<dbReference type="GO" id="GO:0004672">
    <property type="term" value="F:protein kinase activity"/>
    <property type="evidence" value="ECO:0007669"/>
    <property type="project" value="InterPro"/>
</dbReference>
<dbReference type="PROSITE" id="PS50011">
    <property type="entry name" value="PROTEIN_KINASE_DOM"/>
    <property type="match status" value="1"/>
</dbReference>
<feature type="domain" description="Protein kinase" evidence="3">
    <location>
        <begin position="75"/>
        <end position="376"/>
    </location>
</feature>
<dbReference type="InterPro" id="IPR011989">
    <property type="entry name" value="ARM-like"/>
</dbReference>
<dbReference type="InterPro" id="IPR051177">
    <property type="entry name" value="CIK-Related_Protein"/>
</dbReference>
<dbReference type="AlphaFoldDB" id="A0A7R9KP84"/>
<feature type="region of interest" description="Disordered" evidence="2">
    <location>
        <begin position="1"/>
        <end position="23"/>
    </location>
</feature>
<evidence type="ECO:0000256" key="2">
    <source>
        <dbReference type="SAM" id="MobiDB-lite"/>
    </source>
</evidence>
<sequence length="664" mass="75465">MTKTQQNHESMERVCAQQSSQSQRTAHEAKRYASADWLSPPVLAVYSLPIGCQHLFVLFLRTTRETSCGDHSLNACPLKCQPMGAEASLFKKLAIDSEVEYKCKDYSLLNAKHDSNKFSVFLFNDNNFSFDIANWKTIRHPFIVKYYDCGLFRGRKCVVTEWVTPITPLVDRMNKEMIASGVHNIINSLAFIHSTCRLSVNNLNLDSIFVSRSERTESWKLGSLLCLSSTQSEDRDFCQRLWSYHHFLGTTDTLPAEDIASEPQIQCIKSEDQIHRRDAYALGLLLHRLLPELPSSQTIECMGSNSPEKRPNMRRVLDEDLFVNSEFVKMKSFLTCFVSFTESQKNEFFTDFVDRMRQLSDELTFSLISLIVNSRLIMSNTAVHDQLLPFMLIPANDSDEEMQYVLTCGETITLRPLMNKKVFKTRMIPLICKLYCIRDLRILLPQILIAMKDSNDELVSLTFKAISHLITIFGANVVLGPRLKLFTNGIPKHNYANNEGSEVESLVGSDTPESLIVDKSDVKIIAQNGWSETDGLSESNGKTSISVETLETQSDNKTDMNKEVEKQSNGVKVKTIAKKDIPLIRNDFDIKELDFKVENNEIDDLFSDMEPVFKFGKKHLIADQLMGLTGNKSTSGLFAANEELSGEMGWTDEGWDNDWDKEDK</sequence>
<dbReference type="SUPFAM" id="SSF56112">
    <property type="entry name" value="Protein kinase-like (PK-like)"/>
    <property type="match status" value="1"/>
</dbReference>
<reference evidence="4" key="1">
    <citation type="submission" date="2020-11" db="EMBL/GenBank/DDBJ databases">
        <authorList>
            <person name="Tran Van P."/>
        </authorList>
    </citation>
    <scope>NUCLEOTIDE SEQUENCE</scope>
</reference>
<dbReference type="Proteomes" id="UP000759131">
    <property type="component" value="Unassembled WGS sequence"/>
</dbReference>
<dbReference type="OrthoDB" id="9942861at2759"/>
<evidence type="ECO:0000256" key="1">
    <source>
        <dbReference type="ARBA" id="ARBA00038349"/>
    </source>
</evidence>
<dbReference type="GO" id="GO:0005524">
    <property type="term" value="F:ATP binding"/>
    <property type="evidence" value="ECO:0007669"/>
    <property type="project" value="InterPro"/>
</dbReference>
<protein>
    <recommendedName>
        <fullName evidence="3">Protein kinase domain-containing protein</fullName>
    </recommendedName>
</protein>
<dbReference type="InterPro" id="IPR000719">
    <property type="entry name" value="Prot_kinase_dom"/>
</dbReference>
<accession>A0A7R9KP84</accession>
<keyword evidence="5" id="KW-1185">Reference proteome</keyword>
<proteinExistence type="inferred from homology"/>
<dbReference type="Gene3D" id="1.25.10.10">
    <property type="entry name" value="Leucine-rich Repeat Variant"/>
    <property type="match status" value="1"/>
</dbReference>
<dbReference type="EMBL" id="CAJPIZ010004178">
    <property type="protein sequence ID" value="CAG2107246.1"/>
    <property type="molecule type" value="Genomic_DNA"/>
</dbReference>
<comment type="similarity">
    <text evidence="1">Belongs to the protein kinase superfamily.</text>
</comment>
<organism evidence="4">
    <name type="scientific">Medioppia subpectinata</name>
    <dbReference type="NCBI Taxonomy" id="1979941"/>
    <lineage>
        <taxon>Eukaryota</taxon>
        <taxon>Metazoa</taxon>
        <taxon>Ecdysozoa</taxon>
        <taxon>Arthropoda</taxon>
        <taxon>Chelicerata</taxon>
        <taxon>Arachnida</taxon>
        <taxon>Acari</taxon>
        <taxon>Acariformes</taxon>
        <taxon>Sarcoptiformes</taxon>
        <taxon>Oribatida</taxon>
        <taxon>Brachypylina</taxon>
        <taxon>Oppioidea</taxon>
        <taxon>Oppiidae</taxon>
        <taxon>Medioppia</taxon>
    </lineage>
</organism>
<evidence type="ECO:0000259" key="3">
    <source>
        <dbReference type="PROSITE" id="PS50011"/>
    </source>
</evidence>